<keyword evidence="3" id="KW-0813">Transport</keyword>
<feature type="domain" description="PX" evidence="8">
    <location>
        <begin position="84"/>
        <end position="191"/>
    </location>
</feature>
<evidence type="ECO:0000256" key="3">
    <source>
        <dbReference type="ARBA" id="ARBA00022448"/>
    </source>
</evidence>
<evidence type="ECO:0000259" key="8">
    <source>
        <dbReference type="PROSITE" id="PS50195"/>
    </source>
</evidence>
<dbReference type="Gene3D" id="3.30.1520.10">
    <property type="entry name" value="Phox-like domain"/>
    <property type="match status" value="1"/>
</dbReference>
<evidence type="ECO:0000256" key="1">
    <source>
        <dbReference type="ARBA" id="ARBA00004180"/>
    </source>
</evidence>
<proteinExistence type="inferred from homology"/>
<dbReference type="InterPro" id="IPR052467">
    <property type="entry name" value="Sorting_nexin_PX-domain"/>
</dbReference>
<gene>
    <name evidence="9" type="ORF">AMELA_G00157460</name>
</gene>
<dbReference type="PROSITE" id="PS50195">
    <property type="entry name" value="PX"/>
    <property type="match status" value="1"/>
</dbReference>
<evidence type="ECO:0000256" key="6">
    <source>
        <dbReference type="ARBA" id="ARBA00023136"/>
    </source>
</evidence>
<dbReference type="PANTHER" id="PTHR15813:SF8">
    <property type="entry name" value="SORTING NEXIN-22"/>
    <property type="match status" value="1"/>
</dbReference>
<keyword evidence="7" id="KW-0968">Cytoplasmic vesicle</keyword>
<evidence type="ECO:0000256" key="5">
    <source>
        <dbReference type="ARBA" id="ARBA00023121"/>
    </source>
</evidence>
<evidence type="ECO:0000256" key="2">
    <source>
        <dbReference type="ARBA" id="ARBA00010883"/>
    </source>
</evidence>
<organism evidence="9 10">
    <name type="scientific">Ameiurus melas</name>
    <name type="common">Black bullhead</name>
    <name type="synonym">Silurus melas</name>
    <dbReference type="NCBI Taxonomy" id="219545"/>
    <lineage>
        <taxon>Eukaryota</taxon>
        <taxon>Metazoa</taxon>
        <taxon>Chordata</taxon>
        <taxon>Craniata</taxon>
        <taxon>Vertebrata</taxon>
        <taxon>Euteleostomi</taxon>
        <taxon>Actinopterygii</taxon>
        <taxon>Neopterygii</taxon>
        <taxon>Teleostei</taxon>
        <taxon>Ostariophysi</taxon>
        <taxon>Siluriformes</taxon>
        <taxon>Ictaluridae</taxon>
        <taxon>Ameiurus</taxon>
    </lineage>
</organism>
<feature type="non-terminal residue" evidence="9">
    <location>
        <position position="293"/>
    </location>
</feature>
<comment type="subcellular location">
    <subcellularLocation>
        <location evidence="1">Cytoplasmic vesicle membrane</location>
        <topology evidence="1">Peripheral membrane protein</topology>
        <orientation evidence="1">Cytoplasmic side</orientation>
    </subcellularLocation>
</comment>
<evidence type="ECO:0000256" key="4">
    <source>
        <dbReference type="ARBA" id="ARBA00022927"/>
    </source>
</evidence>
<dbReference type="SUPFAM" id="SSF64268">
    <property type="entry name" value="PX domain"/>
    <property type="match status" value="1"/>
</dbReference>
<dbReference type="GO" id="GO:1901981">
    <property type="term" value="F:phosphatidylinositol phosphate binding"/>
    <property type="evidence" value="ECO:0007669"/>
    <property type="project" value="TreeGrafter"/>
</dbReference>
<dbReference type="PANTHER" id="PTHR15813">
    <property type="entry name" value="SORTING NEXIN-22 AND 24"/>
    <property type="match status" value="1"/>
</dbReference>
<sequence length="293" mass="33272">VACKLCGLTLSCCGAELSALTSPAVGFLTILPTFILTVQHRKVLPGRVLSPNRHRTAFLLDLYRARDAGFPQGARAAVLNVRAMIEVSIPSMHREVDEAGKSRKLFRLEILFNGRKHFVLRRQSDFHTLHRKLKKILQPPPEFPSKRTQLRAKPQEQRRQELEDYIQVILYENEVVPQELLDFLQVKHFHTANKICGFRDEQQKDTQEQGKSCDLLHQRVVGFSRDPYLFASKSDLPDVVVAGVLQGFFPKENKMDFRTCSKPSIKHVPRLPSIPSIVVDRGSLSSLPEAQTT</sequence>
<dbReference type="GO" id="GO:0015031">
    <property type="term" value="P:protein transport"/>
    <property type="evidence" value="ECO:0007669"/>
    <property type="project" value="UniProtKB-KW"/>
</dbReference>
<dbReference type="InterPro" id="IPR036871">
    <property type="entry name" value="PX_dom_sf"/>
</dbReference>
<reference evidence="9 10" key="1">
    <citation type="submission" date="2020-02" db="EMBL/GenBank/DDBJ databases">
        <title>A chromosome-scale genome assembly of the black bullhead catfish (Ameiurus melas).</title>
        <authorList>
            <person name="Wen M."/>
            <person name="Zham M."/>
            <person name="Cabau C."/>
            <person name="Klopp C."/>
            <person name="Donnadieu C."/>
            <person name="Roques C."/>
            <person name="Bouchez O."/>
            <person name="Lampietro C."/>
            <person name="Jouanno E."/>
            <person name="Herpin A."/>
            <person name="Louis A."/>
            <person name="Berthelot C."/>
            <person name="Parey E."/>
            <person name="Roest-Crollius H."/>
            <person name="Braasch I."/>
            <person name="Postlethwait J."/>
            <person name="Robinson-Rechavi M."/>
            <person name="Echchiki A."/>
            <person name="Begum T."/>
            <person name="Montfort J."/>
            <person name="Schartl M."/>
            <person name="Bobe J."/>
            <person name="Guiguen Y."/>
        </authorList>
    </citation>
    <scope>NUCLEOTIDE SEQUENCE [LARGE SCALE GENOMIC DNA]</scope>
    <source>
        <strain evidence="9">M_S1</strain>
        <tissue evidence="9">Blood</tissue>
    </source>
</reference>
<keyword evidence="10" id="KW-1185">Reference proteome</keyword>
<protein>
    <recommendedName>
        <fullName evidence="8">PX domain-containing protein</fullName>
    </recommendedName>
</protein>
<dbReference type="AlphaFoldDB" id="A0A7J6AE14"/>
<dbReference type="GO" id="GO:0030659">
    <property type="term" value="C:cytoplasmic vesicle membrane"/>
    <property type="evidence" value="ECO:0007669"/>
    <property type="project" value="UniProtKB-SubCell"/>
</dbReference>
<evidence type="ECO:0000313" key="10">
    <source>
        <dbReference type="Proteomes" id="UP000593565"/>
    </source>
</evidence>
<dbReference type="Proteomes" id="UP000593565">
    <property type="component" value="Unassembled WGS sequence"/>
</dbReference>
<comment type="similarity">
    <text evidence="2">Belongs to the sorting nexin family.</text>
</comment>
<evidence type="ECO:0000256" key="7">
    <source>
        <dbReference type="ARBA" id="ARBA00023329"/>
    </source>
</evidence>
<name>A0A7J6AE14_AMEME</name>
<dbReference type="Pfam" id="PF00787">
    <property type="entry name" value="PX"/>
    <property type="match status" value="1"/>
</dbReference>
<keyword evidence="5" id="KW-0446">Lipid-binding</keyword>
<dbReference type="EMBL" id="JAAGNN010000013">
    <property type="protein sequence ID" value="KAF4081093.1"/>
    <property type="molecule type" value="Genomic_DNA"/>
</dbReference>
<keyword evidence="4" id="KW-0653">Protein transport</keyword>
<accession>A0A7J6AE14</accession>
<evidence type="ECO:0000313" key="9">
    <source>
        <dbReference type="EMBL" id="KAF4081093.1"/>
    </source>
</evidence>
<keyword evidence="6" id="KW-0472">Membrane</keyword>
<comment type="caution">
    <text evidence="9">The sequence shown here is derived from an EMBL/GenBank/DDBJ whole genome shotgun (WGS) entry which is preliminary data.</text>
</comment>
<dbReference type="InterPro" id="IPR001683">
    <property type="entry name" value="PX_dom"/>
</dbReference>